<comment type="caution">
    <text evidence="2">The sequence shown here is derived from an EMBL/GenBank/DDBJ whole genome shotgun (WGS) entry which is preliminary data.</text>
</comment>
<evidence type="ECO:0000313" key="3">
    <source>
        <dbReference type="Proteomes" id="UP000007129"/>
    </source>
</evidence>
<feature type="compositionally biased region" description="Low complexity" evidence="1">
    <location>
        <begin position="45"/>
        <end position="57"/>
    </location>
</feature>
<name>K2S9P4_MACPH</name>
<gene>
    <name evidence="2" type="ORF">MPH_09229</name>
</gene>
<organism evidence="2 3">
    <name type="scientific">Macrophomina phaseolina (strain MS6)</name>
    <name type="common">Charcoal rot fungus</name>
    <dbReference type="NCBI Taxonomy" id="1126212"/>
    <lineage>
        <taxon>Eukaryota</taxon>
        <taxon>Fungi</taxon>
        <taxon>Dikarya</taxon>
        <taxon>Ascomycota</taxon>
        <taxon>Pezizomycotina</taxon>
        <taxon>Dothideomycetes</taxon>
        <taxon>Dothideomycetes incertae sedis</taxon>
        <taxon>Botryosphaeriales</taxon>
        <taxon>Botryosphaeriaceae</taxon>
        <taxon>Macrophomina</taxon>
    </lineage>
</organism>
<dbReference type="InParanoid" id="K2S9P4"/>
<dbReference type="AlphaFoldDB" id="K2S9P4"/>
<protein>
    <submittedName>
        <fullName evidence="2">Uncharacterized protein</fullName>
    </submittedName>
</protein>
<dbReference type="HOGENOM" id="CLU_1441308_0_0_1"/>
<reference evidence="2 3" key="1">
    <citation type="journal article" date="2012" name="BMC Genomics">
        <title>Tools to kill: Genome of one of the most destructive plant pathogenic fungi Macrophomina phaseolina.</title>
        <authorList>
            <person name="Islam M.S."/>
            <person name="Haque M.S."/>
            <person name="Islam M.M."/>
            <person name="Emdad E.M."/>
            <person name="Halim A."/>
            <person name="Hossen Q.M.M."/>
            <person name="Hossain M.Z."/>
            <person name="Ahmed B."/>
            <person name="Rahim S."/>
            <person name="Rahman M.S."/>
            <person name="Alam M.M."/>
            <person name="Hou S."/>
            <person name="Wan X."/>
            <person name="Saito J.A."/>
            <person name="Alam M."/>
        </authorList>
    </citation>
    <scope>NUCLEOTIDE SEQUENCE [LARGE SCALE GENOMIC DNA]</scope>
    <source>
        <strain evidence="2 3">MS6</strain>
    </source>
</reference>
<evidence type="ECO:0000256" key="1">
    <source>
        <dbReference type="SAM" id="MobiDB-lite"/>
    </source>
</evidence>
<dbReference type="VEuPathDB" id="FungiDB:MPH_09229"/>
<proteinExistence type="predicted"/>
<dbReference type="Proteomes" id="UP000007129">
    <property type="component" value="Unassembled WGS sequence"/>
</dbReference>
<feature type="region of interest" description="Disordered" evidence="1">
    <location>
        <begin position="36"/>
        <end position="70"/>
    </location>
</feature>
<accession>K2S9P4</accession>
<dbReference type="EMBL" id="AHHD01000391">
    <property type="protein sequence ID" value="EKG13620.1"/>
    <property type="molecule type" value="Genomic_DNA"/>
</dbReference>
<evidence type="ECO:0000313" key="2">
    <source>
        <dbReference type="EMBL" id="EKG13620.1"/>
    </source>
</evidence>
<sequence length="188" mass="20269">MSIIRRPRSRSTAMASSRTCATIRFSPRARPPCLDGLVPSKSNDASKSSCWANASSSLEPSDTSGGADQRLHASGLDSLLTIVQEAKVGHVCHNVQPPSVACLRVRKSTQVTQRADGRQRHFILAVSDVPTPVVEHPPTCGIRSIVALVDAHRKSSEGSRLSDFLWLYQARVGKKGCHVDSFGGWVIA</sequence>